<protein>
    <submittedName>
        <fullName evidence="3">Putative transposase</fullName>
    </submittedName>
</protein>
<evidence type="ECO:0000313" key="3">
    <source>
        <dbReference type="EMBL" id="PRQ02917.1"/>
    </source>
</evidence>
<dbReference type="EMBL" id="PVNK01000108">
    <property type="protein sequence ID" value="PRQ02917.1"/>
    <property type="molecule type" value="Genomic_DNA"/>
</dbReference>
<evidence type="ECO:0000259" key="2">
    <source>
        <dbReference type="Pfam" id="PF14319"/>
    </source>
</evidence>
<dbReference type="GO" id="GO:0003677">
    <property type="term" value="F:DNA binding"/>
    <property type="evidence" value="ECO:0007669"/>
    <property type="project" value="InterPro"/>
</dbReference>
<dbReference type="Proteomes" id="UP000237968">
    <property type="component" value="Unassembled WGS sequence"/>
</dbReference>
<dbReference type="Pfam" id="PF04986">
    <property type="entry name" value="Y2_Tnp"/>
    <property type="match status" value="1"/>
</dbReference>
<dbReference type="AlphaFoldDB" id="A0A2S9YCS2"/>
<name>A0A2S9YCS2_9BACT</name>
<organism evidence="3 4">
    <name type="scientific">Enhygromyxa salina</name>
    <dbReference type="NCBI Taxonomy" id="215803"/>
    <lineage>
        <taxon>Bacteria</taxon>
        <taxon>Pseudomonadati</taxon>
        <taxon>Myxococcota</taxon>
        <taxon>Polyangia</taxon>
        <taxon>Nannocystales</taxon>
        <taxon>Nannocystaceae</taxon>
        <taxon>Enhygromyxa</taxon>
    </lineage>
</organism>
<dbReference type="GO" id="GO:0006313">
    <property type="term" value="P:DNA transposition"/>
    <property type="evidence" value="ECO:0007669"/>
    <property type="project" value="InterPro"/>
</dbReference>
<feature type="domain" description="Transposase zinc-binding" evidence="2">
    <location>
        <begin position="30"/>
        <end position="123"/>
    </location>
</feature>
<proteinExistence type="predicted"/>
<keyword evidence="4" id="KW-1185">Reference proteome</keyword>
<comment type="caution">
    <text evidence="3">The sequence shown here is derived from an EMBL/GenBank/DDBJ whole genome shotgun (WGS) entry which is preliminary data.</text>
</comment>
<dbReference type="RefSeq" id="WP_106391301.1">
    <property type="nucleotide sequence ID" value="NZ_PVNK01000108.1"/>
</dbReference>
<accession>A0A2S9YCS2</accession>
<evidence type="ECO:0000313" key="4">
    <source>
        <dbReference type="Proteomes" id="UP000237968"/>
    </source>
</evidence>
<dbReference type="InterPro" id="IPR007069">
    <property type="entry name" value="Transposase_32"/>
</dbReference>
<dbReference type="OrthoDB" id="5526278at2"/>
<evidence type="ECO:0000259" key="1">
    <source>
        <dbReference type="Pfam" id="PF04986"/>
    </source>
</evidence>
<feature type="domain" description="Transposase IS801/IS1294" evidence="1">
    <location>
        <begin position="173"/>
        <end position="394"/>
    </location>
</feature>
<gene>
    <name evidence="3" type="ORF">ENSA5_18550</name>
</gene>
<dbReference type="InterPro" id="IPR026889">
    <property type="entry name" value="Zn_Tnp"/>
</dbReference>
<sequence>MGSGPAACSARRRDGYERRQPEQTLLYQVVAQHWASFRERAEQAGGLPEFIVDEFEAYLRCGILEHGLAHFACRRCGSSTVVGFSCKRRGFCPSCLGRRMSDIAAHLVDEVLPEVPVRQWVCSLPWRLRYAMGYDRRLCADVLAAFIGALRRSLRRRAKLELGLRSVDDAQIGALTFVQRADSSLRLNVHFHTLALDGVYVRDDAGLPRFHALYAPSPEQVADVARWTHERLVRVCERHGRSLDDLDDTTDELALEQPALAACYGASVSDRQLLGAAAGQRTRKLVHPVCEVPAPGEALADVGGVNVHAGPAIDGRDRRRLERLCRYVARPPVAQDRLELAPDRLRLLYRFKRAWKDGTHAVVLESLDFIARLVALIPPPRFHMLRYHGVLAAHAKLRSEVVPGPAPEPAEPTQLKLLFDGEATEFEPGTKPPSRHPWAWLLQRVFAVDIMVCPGCRGSLKLVESANERDTIARVLATVGLGPRPPPPPRPPLPGQLELKFAA</sequence>
<dbReference type="GO" id="GO:0004803">
    <property type="term" value="F:transposase activity"/>
    <property type="evidence" value="ECO:0007669"/>
    <property type="project" value="InterPro"/>
</dbReference>
<reference evidence="3 4" key="1">
    <citation type="submission" date="2018-03" db="EMBL/GenBank/DDBJ databases">
        <title>Draft Genome Sequences of the Obligatory Marine Myxobacteria Enhygromyxa salina SWB005.</title>
        <authorList>
            <person name="Poehlein A."/>
            <person name="Moghaddam J.A."/>
            <person name="Harms H."/>
            <person name="Alanjari M."/>
            <person name="Koenig G.M."/>
            <person name="Daniel R."/>
            <person name="Schaeberle T.F."/>
        </authorList>
    </citation>
    <scope>NUCLEOTIDE SEQUENCE [LARGE SCALE GENOMIC DNA]</scope>
    <source>
        <strain evidence="3 4">SWB005</strain>
    </source>
</reference>
<dbReference type="Pfam" id="PF14319">
    <property type="entry name" value="Zn_Tnp_IS91"/>
    <property type="match status" value="1"/>
</dbReference>